<dbReference type="AlphaFoldDB" id="A0A0D2M224"/>
<dbReference type="OrthoDB" id="1723881at2759"/>
<dbReference type="Gene3D" id="1.10.560.10">
    <property type="entry name" value="GroEL-like equatorial domain"/>
    <property type="match status" value="1"/>
</dbReference>
<name>A0A0D2M224_9CHLO</name>
<feature type="region of interest" description="Disordered" evidence="1">
    <location>
        <begin position="38"/>
        <end position="67"/>
    </location>
</feature>
<sequence length="67" mass="6720">MKALGVWEPLAVKEQTIKTAVESATMLLRIDDIVSGIAKKGAPGGGGGGGAQVDDGGDVDPEAMLPE</sequence>
<evidence type="ECO:0000313" key="3">
    <source>
        <dbReference type="Proteomes" id="UP000054498"/>
    </source>
</evidence>
<dbReference type="GO" id="GO:0005524">
    <property type="term" value="F:ATP binding"/>
    <property type="evidence" value="ECO:0007669"/>
    <property type="project" value="InterPro"/>
</dbReference>
<dbReference type="EMBL" id="KK102473">
    <property type="protein sequence ID" value="KIY97679.1"/>
    <property type="molecule type" value="Genomic_DNA"/>
</dbReference>
<evidence type="ECO:0000256" key="1">
    <source>
        <dbReference type="SAM" id="MobiDB-lite"/>
    </source>
</evidence>
<evidence type="ECO:0000313" key="2">
    <source>
        <dbReference type="EMBL" id="KIY97679.1"/>
    </source>
</evidence>
<dbReference type="Proteomes" id="UP000054498">
    <property type="component" value="Unassembled WGS sequence"/>
</dbReference>
<dbReference type="SUPFAM" id="SSF48592">
    <property type="entry name" value="GroEL equatorial domain-like"/>
    <property type="match status" value="1"/>
</dbReference>
<evidence type="ECO:0008006" key="4">
    <source>
        <dbReference type="Google" id="ProtNLM"/>
    </source>
</evidence>
<feature type="compositionally biased region" description="Gly residues" evidence="1">
    <location>
        <begin position="42"/>
        <end position="51"/>
    </location>
</feature>
<accession>A0A0D2M224</accession>
<dbReference type="InterPro" id="IPR002423">
    <property type="entry name" value="Cpn60/GroEL/TCP-1"/>
</dbReference>
<dbReference type="InterPro" id="IPR027413">
    <property type="entry name" value="GROEL-like_equatorial_sf"/>
</dbReference>
<organism evidence="2 3">
    <name type="scientific">Monoraphidium neglectum</name>
    <dbReference type="NCBI Taxonomy" id="145388"/>
    <lineage>
        <taxon>Eukaryota</taxon>
        <taxon>Viridiplantae</taxon>
        <taxon>Chlorophyta</taxon>
        <taxon>core chlorophytes</taxon>
        <taxon>Chlorophyceae</taxon>
        <taxon>CS clade</taxon>
        <taxon>Sphaeropleales</taxon>
        <taxon>Selenastraceae</taxon>
        <taxon>Monoraphidium</taxon>
    </lineage>
</organism>
<dbReference type="RefSeq" id="XP_013896699.1">
    <property type="nucleotide sequence ID" value="XM_014041245.1"/>
</dbReference>
<dbReference type="Pfam" id="PF00118">
    <property type="entry name" value="Cpn60_TCP1"/>
    <property type="match status" value="1"/>
</dbReference>
<dbReference type="KEGG" id="mng:MNEG_10280"/>
<keyword evidence="3" id="KW-1185">Reference proteome</keyword>
<dbReference type="GeneID" id="25727427"/>
<proteinExistence type="predicted"/>
<gene>
    <name evidence="2" type="ORF">MNEG_10280</name>
</gene>
<dbReference type="STRING" id="145388.A0A0D2M224"/>
<reference evidence="2 3" key="1">
    <citation type="journal article" date="2013" name="BMC Genomics">
        <title>Reconstruction of the lipid metabolism for the microalga Monoraphidium neglectum from its genome sequence reveals characteristics suitable for biofuel production.</title>
        <authorList>
            <person name="Bogen C."/>
            <person name="Al-Dilaimi A."/>
            <person name="Albersmeier A."/>
            <person name="Wichmann J."/>
            <person name="Grundmann M."/>
            <person name="Rupp O."/>
            <person name="Lauersen K.J."/>
            <person name="Blifernez-Klassen O."/>
            <person name="Kalinowski J."/>
            <person name="Goesmann A."/>
            <person name="Mussgnug J.H."/>
            <person name="Kruse O."/>
        </authorList>
    </citation>
    <scope>NUCLEOTIDE SEQUENCE [LARGE SCALE GENOMIC DNA]</scope>
    <source>
        <strain evidence="2 3">SAG 48.87</strain>
    </source>
</reference>
<protein>
    <recommendedName>
        <fullName evidence="4">T-complex protein 1 subunit gamma</fullName>
    </recommendedName>
</protein>